<comment type="caution">
    <text evidence="2">The sequence shown here is derived from an EMBL/GenBank/DDBJ whole genome shotgun (WGS) entry which is preliminary data.</text>
</comment>
<accession>A0A7X5V199</accession>
<gene>
    <name evidence="2" type="ORF">FHR20_003031</name>
</gene>
<protein>
    <submittedName>
        <fullName evidence="2">Uncharacterized protein (DUF983 family)</fullName>
    </submittedName>
</protein>
<dbReference type="EMBL" id="JAASQV010000002">
    <property type="protein sequence ID" value="NIJ66069.1"/>
    <property type="molecule type" value="Genomic_DNA"/>
</dbReference>
<dbReference type="RefSeq" id="WP_286712022.1">
    <property type="nucleotide sequence ID" value="NZ_CP170557.1"/>
</dbReference>
<keyword evidence="1" id="KW-1133">Transmembrane helix</keyword>
<keyword evidence="3" id="KW-1185">Reference proteome</keyword>
<evidence type="ECO:0000256" key="1">
    <source>
        <dbReference type="SAM" id="Phobius"/>
    </source>
</evidence>
<proteinExistence type="predicted"/>
<dbReference type="Proteomes" id="UP000564677">
    <property type="component" value="Unassembled WGS sequence"/>
</dbReference>
<keyword evidence="1" id="KW-0812">Transmembrane</keyword>
<dbReference type="AlphaFoldDB" id="A0A7X5V199"/>
<evidence type="ECO:0000313" key="2">
    <source>
        <dbReference type="EMBL" id="NIJ66069.1"/>
    </source>
</evidence>
<sequence>MTDNANDISGGGGPASPPPILSGTRGACPCCGASTLFRSFAGFADRCTACGLDFTRFNVGDGPVVFLTLGIGALVTALALWVEFGFHPGLLIHALLWIPVTTALVILALRLSKGLLLALEYRNRAGEGRVRSE</sequence>
<keyword evidence="1" id="KW-0472">Membrane</keyword>
<organism evidence="2 3">
    <name type="scientific">Sphingomonas leidyi</name>
    <dbReference type="NCBI Taxonomy" id="68569"/>
    <lineage>
        <taxon>Bacteria</taxon>
        <taxon>Pseudomonadati</taxon>
        <taxon>Pseudomonadota</taxon>
        <taxon>Alphaproteobacteria</taxon>
        <taxon>Sphingomonadales</taxon>
        <taxon>Sphingomonadaceae</taxon>
        <taxon>Sphingomonas</taxon>
    </lineage>
</organism>
<dbReference type="InterPro" id="IPR009325">
    <property type="entry name" value="DUF983"/>
</dbReference>
<feature type="transmembrane region" description="Helical" evidence="1">
    <location>
        <begin position="90"/>
        <end position="109"/>
    </location>
</feature>
<dbReference type="Pfam" id="PF06170">
    <property type="entry name" value="DUF983"/>
    <property type="match status" value="1"/>
</dbReference>
<evidence type="ECO:0000313" key="3">
    <source>
        <dbReference type="Proteomes" id="UP000564677"/>
    </source>
</evidence>
<reference evidence="2 3" key="1">
    <citation type="submission" date="2020-03" db="EMBL/GenBank/DDBJ databases">
        <title>Genomic Encyclopedia of Type Strains, Phase IV (KMG-IV): sequencing the most valuable type-strain genomes for metagenomic binning, comparative biology and taxonomic classification.</title>
        <authorList>
            <person name="Goeker M."/>
        </authorList>
    </citation>
    <scope>NUCLEOTIDE SEQUENCE [LARGE SCALE GENOMIC DNA]</scope>
    <source>
        <strain evidence="2 3">DSM 4733</strain>
    </source>
</reference>
<name>A0A7X5V199_9SPHN</name>
<feature type="transmembrane region" description="Helical" evidence="1">
    <location>
        <begin position="64"/>
        <end position="84"/>
    </location>
</feature>